<feature type="region of interest" description="Disordered" evidence="2">
    <location>
        <begin position="576"/>
        <end position="652"/>
    </location>
</feature>
<feature type="domain" description="DUF3835" evidence="3">
    <location>
        <begin position="489"/>
        <end position="508"/>
    </location>
</feature>
<dbReference type="Pfam" id="PF12927">
    <property type="entry name" value="DUF3835"/>
    <property type="match status" value="4"/>
</dbReference>
<dbReference type="GO" id="GO:0005737">
    <property type="term" value="C:cytoplasm"/>
    <property type="evidence" value="ECO:0007669"/>
    <property type="project" value="TreeGrafter"/>
</dbReference>
<feature type="domain" description="DUF3835" evidence="3">
    <location>
        <begin position="416"/>
        <end position="435"/>
    </location>
</feature>
<evidence type="ECO:0000259" key="3">
    <source>
        <dbReference type="Pfam" id="PF12927"/>
    </source>
</evidence>
<organism evidence="4 5">
    <name type="scientific">Cerrena zonata</name>
    <dbReference type="NCBI Taxonomy" id="2478898"/>
    <lineage>
        <taxon>Eukaryota</taxon>
        <taxon>Fungi</taxon>
        <taxon>Dikarya</taxon>
        <taxon>Basidiomycota</taxon>
        <taxon>Agaricomycotina</taxon>
        <taxon>Agaricomycetes</taxon>
        <taxon>Polyporales</taxon>
        <taxon>Cerrenaceae</taxon>
        <taxon>Cerrena</taxon>
    </lineage>
</organism>
<name>A0AAW0FFU7_9APHY</name>
<sequence>MTQSQLVDQDELLEKIDALDIDPQEKFNLKKFCVEEYAKLKEEKAESKDQLDDDKKQERDEILSQIIKENDLDFESDNIGMTSTPKSNNLDINGNDLIELEILASELDEENDLEQEDEEWDFEFDDDEEEEDEDYADELLYGNAKTNFMPLSRDGLNDKLWTQVSELRKKKESDGKPTKEIFKSILKPMERVKEEKKKSVRFNDTLDIQQVANISEELKQMAQYNQSFSRFKQERNYQRQTNEPITIEEEEDFEEPLSEFIIEKNVEPEEEDDQVGEDEYYDSDSFSLEVEEAANFTSFEESSSEFIEDENRISEPKYANKILVKDEYEKEDEFINRQKLMEESIRENEDMPKKVSKFKAMRGKKGVSDVEKDDNVVSDIVEKDDSVSDVIEREFNDNVVSDVVEKDDHVVSDIGEPMGENEDMPKKVSKFKAMRGKKGVSDVEKDDNVVSDIVEKDDSVSDVIEREFNDNVVSDVVEKDDHVVSDIGEPMGENEDMPKKVSKFKAMRGKKGVSDVEKDDNVVGDIVEKDVASDIVEKDVNDIVEKNIVNDIVEKDVNDIVEKDVIVDVIERDNDNVNVNDVGNEKKVSRFKSMRQAKPNKTKSQPKSQDTKSQPKGQDTKSQPKGQDTKSQPKGQDTKSQPKSQDLNEVLVDYGGIEDMDTMARAYVLGAYDDDIMTEGPVVDKVEDFEVLNKMINSFQQEEEDEETKKRRVEQRKKQLKLKNMNQYDEKLDVIGGEYSEEEEEGDEIMTDDIIERETNHVNSNIEDEILGQEIKDNYNRMRQKMIFERGGYLKNEQEQEFEYDQSPVVDEQGNPVRVSRFKSKRLGL</sequence>
<evidence type="ECO:0000313" key="5">
    <source>
        <dbReference type="Proteomes" id="UP001385951"/>
    </source>
</evidence>
<dbReference type="GO" id="GO:0016272">
    <property type="term" value="C:prefoldin complex"/>
    <property type="evidence" value="ECO:0007669"/>
    <property type="project" value="InterPro"/>
</dbReference>
<dbReference type="InterPro" id="IPR011599">
    <property type="entry name" value="PFD_alpha_archaea"/>
</dbReference>
<proteinExistence type="predicted"/>
<keyword evidence="1" id="KW-0175">Coiled coil</keyword>
<dbReference type="PANTHER" id="PTHR12674:SF2">
    <property type="entry name" value="PREFOLDIN SUBUNIT 5"/>
    <property type="match status" value="1"/>
</dbReference>
<feature type="coiled-coil region" evidence="1">
    <location>
        <begin position="696"/>
        <end position="730"/>
    </location>
</feature>
<evidence type="ECO:0000256" key="2">
    <source>
        <dbReference type="SAM" id="MobiDB-lite"/>
    </source>
</evidence>
<dbReference type="GO" id="GO:1990115">
    <property type="term" value="P:RNA polymerase III assembly"/>
    <property type="evidence" value="ECO:0007669"/>
    <property type="project" value="TreeGrafter"/>
</dbReference>
<feature type="region of interest" description="Disordered" evidence="2">
    <location>
        <begin position="233"/>
        <end position="254"/>
    </location>
</feature>
<comment type="caution">
    <text evidence="4">The sequence shown here is derived from an EMBL/GenBank/DDBJ whole genome shotgun (WGS) entry which is preliminary data.</text>
</comment>
<accession>A0AAW0FFU7</accession>
<dbReference type="AlphaFoldDB" id="A0AAW0FFU7"/>
<dbReference type="GO" id="GO:0051082">
    <property type="term" value="F:unfolded protein binding"/>
    <property type="evidence" value="ECO:0007669"/>
    <property type="project" value="InterPro"/>
</dbReference>
<dbReference type="PANTHER" id="PTHR12674">
    <property type="entry name" value="PREFOLDIN SUBUNIT 5"/>
    <property type="match status" value="1"/>
</dbReference>
<feature type="compositionally biased region" description="Basic residues" evidence="2">
    <location>
        <begin position="589"/>
        <end position="601"/>
    </location>
</feature>
<evidence type="ECO:0000313" key="4">
    <source>
        <dbReference type="EMBL" id="KAK7679843.1"/>
    </source>
</evidence>
<feature type="coiled-coil region" evidence="1">
    <location>
        <begin position="30"/>
        <end position="61"/>
    </location>
</feature>
<dbReference type="Proteomes" id="UP001385951">
    <property type="component" value="Unassembled WGS sequence"/>
</dbReference>
<dbReference type="GO" id="GO:0006457">
    <property type="term" value="P:protein folding"/>
    <property type="evidence" value="ECO:0007669"/>
    <property type="project" value="InterPro"/>
</dbReference>
<dbReference type="EMBL" id="JASBNA010000055">
    <property type="protein sequence ID" value="KAK7679843.1"/>
    <property type="molecule type" value="Genomic_DNA"/>
</dbReference>
<feature type="region of interest" description="Disordered" evidence="2">
    <location>
        <begin position="109"/>
        <end position="132"/>
    </location>
</feature>
<feature type="compositionally biased region" description="Polar residues" evidence="2">
    <location>
        <begin position="602"/>
        <end position="647"/>
    </location>
</feature>
<dbReference type="InterPro" id="IPR024325">
    <property type="entry name" value="DUF3835"/>
</dbReference>
<dbReference type="GO" id="GO:1990114">
    <property type="term" value="P:RNA polymerase II core complex assembly"/>
    <property type="evidence" value="ECO:0007669"/>
    <property type="project" value="TreeGrafter"/>
</dbReference>
<dbReference type="GO" id="GO:1990113">
    <property type="term" value="P:RNA polymerase I assembly"/>
    <property type="evidence" value="ECO:0007669"/>
    <property type="project" value="TreeGrafter"/>
</dbReference>
<feature type="domain" description="DUF3835" evidence="3">
    <location>
        <begin position="750"/>
        <end position="827"/>
    </location>
</feature>
<protein>
    <recommendedName>
        <fullName evidence="3">DUF3835 domain-containing protein</fullName>
    </recommendedName>
</protein>
<keyword evidence="5" id="KW-1185">Reference proteome</keyword>
<reference evidence="4 5" key="1">
    <citation type="submission" date="2022-09" db="EMBL/GenBank/DDBJ databases">
        <authorList>
            <person name="Palmer J.M."/>
        </authorList>
    </citation>
    <scope>NUCLEOTIDE SEQUENCE [LARGE SCALE GENOMIC DNA]</scope>
    <source>
        <strain evidence="4 5">DSM 7382</strain>
    </source>
</reference>
<evidence type="ECO:0000256" key="1">
    <source>
        <dbReference type="SAM" id="Coils"/>
    </source>
</evidence>
<gene>
    <name evidence="4" type="ORF">QCA50_017170</name>
</gene>
<feature type="domain" description="DUF3835" evidence="3">
    <location>
        <begin position="525"/>
        <end position="595"/>
    </location>
</feature>